<dbReference type="EMBL" id="JAEHOC010000010">
    <property type="protein sequence ID" value="KAG2438139.1"/>
    <property type="molecule type" value="Genomic_DNA"/>
</dbReference>
<evidence type="ECO:0000256" key="1">
    <source>
        <dbReference type="SAM" id="MobiDB-lite"/>
    </source>
</evidence>
<comment type="caution">
    <text evidence="3">The sequence shown here is derived from an EMBL/GenBank/DDBJ whole genome shotgun (WGS) entry which is preliminary data.</text>
</comment>
<keyword evidence="4" id="KW-1185">Reference proteome</keyword>
<organism evidence="3 4">
    <name type="scientific">Chlamydomonas incerta</name>
    <dbReference type="NCBI Taxonomy" id="51695"/>
    <lineage>
        <taxon>Eukaryota</taxon>
        <taxon>Viridiplantae</taxon>
        <taxon>Chlorophyta</taxon>
        <taxon>core chlorophytes</taxon>
        <taxon>Chlorophyceae</taxon>
        <taxon>CS clade</taxon>
        <taxon>Chlamydomonadales</taxon>
        <taxon>Chlamydomonadaceae</taxon>
        <taxon>Chlamydomonas</taxon>
    </lineage>
</organism>
<accession>A0A835TD32</accession>
<feature type="region of interest" description="Disordered" evidence="1">
    <location>
        <begin position="285"/>
        <end position="351"/>
    </location>
</feature>
<evidence type="ECO:0000313" key="3">
    <source>
        <dbReference type="EMBL" id="KAG2438139.1"/>
    </source>
</evidence>
<feature type="region of interest" description="Disordered" evidence="1">
    <location>
        <begin position="222"/>
        <end position="266"/>
    </location>
</feature>
<gene>
    <name evidence="3" type="ORF">HXX76_005748</name>
</gene>
<reference evidence="3" key="1">
    <citation type="journal article" date="2020" name="bioRxiv">
        <title>Comparative genomics of Chlamydomonas.</title>
        <authorList>
            <person name="Craig R.J."/>
            <person name="Hasan A.R."/>
            <person name="Ness R.W."/>
            <person name="Keightley P.D."/>
        </authorList>
    </citation>
    <scope>NUCLEOTIDE SEQUENCE</scope>
    <source>
        <strain evidence="3">SAG 7.73</strain>
    </source>
</reference>
<proteinExistence type="predicted"/>
<name>A0A835TD32_CHLIN</name>
<evidence type="ECO:0000256" key="2">
    <source>
        <dbReference type="SAM" id="Phobius"/>
    </source>
</evidence>
<keyword evidence="2" id="KW-0812">Transmembrane</keyword>
<sequence length="351" mass="36467">MGLNLRDGEALVAWARAQCPQYNTYAKAELAAWEAKAREYEAAMARRNAAAQEPDAELLGLDAEDEDALDDEQQEEHAAVGAAPAAAGAGRGRRRAAAIPFRRAFNGSSSGGSSANPVVAAMNVLMADFIDSGEATCRTLLVGARHTDTATLHFPMDAEALCRAREEAAAAAAASAGSSPDLVSISLVDVGGLFILQGAAVVLCLGALAAARLRRRCRQQPWRWGRRRRGSNSGGGGGGRKSQEQKQQQQGDDDGVEGSAPSSQLARVRSDMQLLGKHLKQLAMPNGGWRGGVTASSSSAEMSGLGGGEDGGGSPMAGGGGVPYTMMATDSPRYHPPQPVQQQGAVIVDMR</sequence>
<protein>
    <submittedName>
        <fullName evidence="3">Uncharacterized protein</fullName>
    </submittedName>
</protein>
<dbReference type="Proteomes" id="UP000650467">
    <property type="component" value="Unassembled WGS sequence"/>
</dbReference>
<dbReference type="AlphaFoldDB" id="A0A835TD32"/>
<feature type="compositionally biased region" description="Gly residues" evidence="1">
    <location>
        <begin position="304"/>
        <end position="322"/>
    </location>
</feature>
<keyword evidence="2" id="KW-0472">Membrane</keyword>
<feature type="transmembrane region" description="Helical" evidence="2">
    <location>
        <begin position="190"/>
        <end position="213"/>
    </location>
</feature>
<feature type="region of interest" description="Disordered" evidence="1">
    <location>
        <begin position="67"/>
        <end position="87"/>
    </location>
</feature>
<evidence type="ECO:0000313" key="4">
    <source>
        <dbReference type="Proteomes" id="UP000650467"/>
    </source>
</evidence>
<keyword evidence="2" id="KW-1133">Transmembrane helix</keyword>